<dbReference type="EMBL" id="CP018025">
    <property type="protein sequence ID" value="APD92083.1"/>
    <property type="molecule type" value="Genomic_DNA"/>
</dbReference>
<reference evidence="1 2" key="1">
    <citation type="submission" date="2016-11" db="EMBL/GenBank/DDBJ databases">
        <title>Networking in microbes: conjugative elements and plasmids in the genus Alteromonas.</title>
        <authorList>
            <person name="Lopez-Perez M."/>
            <person name="Ramon-Marco N."/>
            <person name="Rodriguez-Valera F."/>
        </authorList>
    </citation>
    <scope>NUCLEOTIDE SEQUENCE [LARGE SCALE GENOMIC DNA]</scope>
    <source>
        <strain evidence="1 2">CP48</strain>
        <plasmid evidence="2">pamcp48-600</plasmid>
    </source>
</reference>
<proteinExistence type="predicted"/>
<protein>
    <submittedName>
        <fullName evidence="1">Uncharacterized protein</fullName>
    </submittedName>
</protein>
<keyword evidence="1" id="KW-0614">Plasmid</keyword>
<organism evidence="1 2">
    <name type="scientific">Alteromonas mediterranea</name>
    <dbReference type="NCBI Taxonomy" id="314275"/>
    <lineage>
        <taxon>Bacteria</taxon>
        <taxon>Pseudomonadati</taxon>
        <taxon>Pseudomonadota</taxon>
        <taxon>Gammaproteobacteria</taxon>
        <taxon>Alteromonadales</taxon>
        <taxon>Alteromonadaceae</taxon>
        <taxon>Alteromonas/Salinimonas group</taxon>
        <taxon>Alteromonas</taxon>
    </lineage>
</organism>
<gene>
    <name evidence="1" type="ORF">BM524_19375</name>
</gene>
<geneLocation type="plasmid" evidence="2">
    <name>pamcp48-600</name>
</geneLocation>
<dbReference type="AlphaFoldDB" id="A0AAC9JHW6"/>
<evidence type="ECO:0000313" key="2">
    <source>
        <dbReference type="Proteomes" id="UP000182101"/>
    </source>
</evidence>
<name>A0AAC9JHW6_9ALTE</name>
<dbReference type="Proteomes" id="UP000182101">
    <property type="component" value="Plasmid pAMCP48-600"/>
</dbReference>
<accession>A0AAC9JHW6</accession>
<sequence>MESALTFPRAPKGFTCLFTSPYQQGWDIYEDETGTLWSLSKDNPDRDSMYGKHLHLLDELSFPSFSLLPTEDGGRRFEGAVVLLPPDYFLRVEHYKKMRALNKRFPVTISKTDYTVITRH</sequence>
<evidence type="ECO:0000313" key="1">
    <source>
        <dbReference type="EMBL" id="APD92083.1"/>
    </source>
</evidence>
<dbReference type="RefSeq" id="WP_071960693.1">
    <property type="nucleotide sequence ID" value="NZ_CP018025.1"/>
</dbReference>